<keyword evidence="3" id="KW-0269">Exonuclease</keyword>
<sequence length="238" mass="25960">MPYPSDGAPLWSRFLTNGKSGETGQGERWKPSQAWVLPPGAERLAAPANASPGCPLPYDWERRRYCSIDVETTGLDPRRDRVLEIGIQRFSFDSEGALLREDSWSSLINPAMSIPAPSTDIHGITDLEVSQAPYFNQIIDALSPLIASRVVVAHNASFDTSFIDAEYARLGLGSPFAEVADSLLLLRQANPNLLSYSLDKAAFVLGIERGRSHRALDDAITCMMLFAYSARAMAGACP</sequence>
<keyword evidence="1" id="KW-0540">Nuclease</keyword>
<dbReference type="PANTHER" id="PTHR30231:SF4">
    <property type="entry name" value="PROTEIN NEN2"/>
    <property type="match status" value="1"/>
</dbReference>
<accession>A0A644TI50</accession>
<keyword evidence="5" id="KW-0808">Transferase</keyword>
<dbReference type="AlphaFoldDB" id="A0A644TI50"/>
<proteinExistence type="predicted"/>
<dbReference type="GO" id="GO:0008408">
    <property type="term" value="F:3'-5' exonuclease activity"/>
    <property type="evidence" value="ECO:0007669"/>
    <property type="project" value="TreeGrafter"/>
</dbReference>
<dbReference type="PANTHER" id="PTHR30231">
    <property type="entry name" value="DNA POLYMERASE III SUBUNIT EPSILON"/>
    <property type="match status" value="1"/>
</dbReference>
<dbReference type="GO" id="GO:0003887">
    <property type="term" value="F:DNA-directed DNA polymerase activity"/>
    <property type="evidence" value="ECO:0007669"/>
    <property type="project" value="UniProtKB-EC"/>
</dbReference>
<dbReference type="InterPro" id="IPR013520">
    <property type="entry name" value="Ribonucl_H"/>
</dbReference>
<dbReference type="SUPFAM" id="SSF53098">
    <property type="entry name" value="Ribonuclease H-like"/>
    <property type="match status" value="1"/>
</dbReference>
<dbReference type="FunFam" id="3.30.420.10:FF:000045">
    <property type="entry name" value="3'-5' exonuclease DinG"/>
    <property type="match status" value="1"/>
</dbReference>
<dbReference type="SMART" id="SM00479">
    <property type="entry name" value="EXOIII"/>
    <property type="match status" value="1"/>
</dbReference>
<dbReference type="Gene3D" id="3.30.420.10">
    <property type="entry name" value="Ribonuclease H-like superfamily/Ribonuclease H"/>
    <property type="match status" value="1"/>
</dbReference>
<evidence type="ECO:0000259" key="4">
    <source>
        <dbReference type="SMART" id="SM00479"/>
    </source>
</evidence>
<dbReference type="InterPro" id="IPR006054">
    <property type="entry name" value="DnaQ"/>
</dbReference>
<dbReference type="InterPro" id="IPR012337">
    <property type="entry name" value="RNaseH-like_sf"/>
</dbReference>
<dbReference type="GO" id="GO:0006260">
    <property type="term" value="P:DNA replication"/>
    <property type="evidence" value="ECO:0007669"/>
    <property type="project" value="InterPro"/>
</dbReference>
<reference evidence="5" key="1">
    <citation type="submission" date="2019-08" db="EMBL/GenBank/DDBJ databases">
        <authorList>
            <person name="Kucharzyk K."/>
            <person name="Murdoch R.W."/>
            <person name="Higgins S."/>
            <person name="Loffler F."/>
        </authorList>
    </citation>
    <scope>NUCLEOTIDE SEQUENCE</scope>
</reference>
<comment type="caution">
    <text evidence="5">The sequence shown here is derived from an EMBL/GenBank/DDBJ whole genome shotgun (WGS) entry which is preliminary data.</text>
</comment>
<name>A0A644TI50_9ZZZZ</name>
<feature type="domain" description="Exonuclease" evidence="4">
    <location>
        <begin position="64"/>
        <end position="235"/>
    </location>
</feature>
<dbReference type="EC" id="2.7.7.7" evidence="5"/>
<evidence type="ECO:0000256" key="3">
    <source>
        <dbReference type="ARBA" id="ARBA00022839"/>
    </source>
</evidence>
<evidence type="ECO:0000313" key="5">
    <source>
        <dbReference type="EMBL" id="MPL66570.1"/>
    </source>
</evidence>
<evidence type="ECO:0000256" key="1">
    <source>
        <dbReference type="ARBA" id="ARBA00022722"/>
    </source>
</evidence>
<dbReference type="Pfam" id="PF00929">
    <property type="entry name" value="RNase_T"/>
    <property type="match status" value="1"/>
</dbReference>
<gene>
    <name evidence="5" type="primary">polC_5</name>
    <name evidence="5" type="ORF">SDC9_12256</name>
</gene>
<dbReference type="NCBIfam" id="TIGR00573">
    <property type="entry name" value="dnaq"/>
    <property type="match status" value="1"/>
</dbReference>
<dbReference type="InterPro" id="IPR036397">
    <property type="entry name" value="RNaseH_sf"/>
</dbReference>
<dbReference type="EMBL" id="VSSQ01000032">
    <property type="protein sequence ID" value="MPL66570.1"/>
    <property type="molecule type" value="Genomic_DNA"/>
</dbReference>
<keyword evidence="2" id="KW-0378">Hydrolase</keyword>
<dbReference type="CDD" id="cd06127">
    <property type="entry name" value="DEDDh"/>
    <property type="match status" value="1"/>
</dbReference>
<keyword evidence="5" id="KW-0548">Nucleotidyltransferase</keyword>
<organism evidence="5">
    <name type="scientific">bioreactor metagenome</name>
    <dbReference type="NCBI Taxonomy" id="1076179"/>
    <lineage>
        <taxon>unclassified sequences</taxon>
        <taxon>metagenomes</taxon>
        <taxon>ecological metagenomes</taxon>
    </lineage>
</organism>
<evidence type="ECO:0000256" key="2">
    <source>
        <dbReference type="ARBA" id="ARBA00022801"/>
    </source>
</evidence>
<protein>
    <submittedName>
        <fullName evidence="5">DNA polymerase III PolC-type</fullName>
        <ecNumber evidence="5">2.7.7.7</ecNumber>
    </submittedName>
</protein>
<dbReference type="GO" id="GO:0003677">
    <property type="term" value="F:DNA binding"/>
    <property type="evidence" value="ECO:0007669"/>
    <property type="project" value="InterPro"/>
</dbReference>